<comment type="caution">
    <text evidence="1">The sequence shown here is derived from an EMBL/GenBank/DDBJ whole genome shotgun (WGS) entry which is preliminary data.</text>
</comment>
<reference evidence="1" key="1">
    <citation type="journal article" date="2015" name="Nature">
        <title>Complex archaea that bridge the gap between prokaryotes and eukaryotes.</title>
        <authorList>
            <person name="Spang A."/>
            <person name="Saw J.H."/>
            <person name="Jorgensen S.L."/>
            <person name="Zaremba-Niedzwiedzka K."/>
            <person name="Martijn J."/>
            <person name="Lind A.E."/>
            <person name="van Eijk R."/>
            <person name="Schleper C."/>
            <person name="Guy L."/>
            <person name="Ettema T.J."/>
        </authorList>
    </citation>
    <scope>NUCLEOTIDE SEQUENCE</scope>
</reference>
<name>A0A0F8ZIJ5_9ZZZZ</name>
<protein>
    <submittedName>
        <fullName evidence="1">Uncharacterized protein</fullName>
    </submittedName>
</protein>
<dbReference type="EMBL" id="LAZR01047698">
    <property type="protein sequence ID" value="KKK93618.1"/>
    <property type="molecule type" value="Genomic_DNA"/>
</dbReference>
<accession>A0A0F8ZIJ5</accession>
<organism evidence="1">
    <name type="scientific">marine sediment metagenome</name>
    <dbReference type="NCBI Taxonomy" id="412755"/>
    <lineage>
        <taxon>unclassified sequences</taxon>
        <taxon>metagenomes</taxon>
        <taxon>ecological metagenomes</taxon>
    </lineage>
</organism>
<dbReference type="AlphaFoldDB" id="A0A0F8ZIJ5"/>
<feature type="non-terminal residue" evidence="1">
    <location>
        <position position="1"/>
    </location>
</feature>
<gene>
    <name evidence="1" type="ORF">LCGC14_2691060</name>
</gene>
<proteinExistence type="predicted"/>
<evidence type="ECO:0000313" key="1">
    <source>
        <dbReference type="EMBL" id="KKK93618.1"/>
    </source>
</evidence>
<sequence>GIGDRTAILRVKKGEHIGEIWGRTPPIKVRASQKKRGTIRRKV</sequence>